<dbReference type="AlphaFoldDB" id="A0A428SXX1"/>
<dbReference type="Proteomes" id="UP000287144">
    <property type="component" value="Unassembled WGS sequence"/>
</dbReference>
<reference evidence="2 3" key="1">
    <citation type="submission" date="2017-06" db="EMBL/GenBank/DDBJ databases">
        <title>Comparative genomic analysis of Ambrosia Fusariam Clade fungi.</title>
        <authorList>
            <person name="Stajich J.E."/>
            <person name="Carrillo J."/>
            <person name="Kijimoto T."/>
            <person name="Eskalen A."/>
            <person name="O'Donnell K."/>
            <person name="Kasson M."/>
        </authorList>
    </citation>
    <scope>NUCLEOTIDE SEQUENCE [LARGE SCALE GENOMIC DNA]</scope>
    <source>
        <strain evidence="2 3">NRRL62579</strain>
    </source>
</reference>
<evidence type="ECO:0000313" key="2">
    <source>
        <dbReference type="EMBL" id="RSL94632.1"/>
    </source>
</evidence>
<feature type="compositionally biased region" description="Low complexity" evidence="1">
    <location>
        <begin position="197"/>
        <end position="218"/>
    </location>
</feature>
<evidence type="ECO:0000313" key="3">
    <source>
        <dbReference type="Proteomes" id="UP000287144"/>
    </source>
</evidence>
<protein>
    <submittedName>
        <fullName evidence="2">Uncharacterized protein</fullName>
    </submittedName>
</protein>
<proteinExistence type="predicted"/>
<dbReference type="EMBL" id="NKCK01000164">
    <property type="protein sequence ID" value="RSL94632.1"/>
    <property type="molecule type" value="Genomic_DNA"/>
</dbReference>
<name>A0A428SXX1_9HYPO</name>
<feature type="region of interest" description="Disordered" evidence="1">
    <location>
        <begin position="195"/>
        <end position="225"/>
    </location>
</feature>
<sequence>MDEQRTATYTTYRAIPIIYGIKHEGIIYPPDHPLPGMEERQAIWTGAGVAPTNTPFELHLPGGFDFGKYVWGTNGADWEAVKRISLTWHDQLSLCWAYEDPIPDGTPFIGEIPNDDLARAPRVLALGYDDNLAIRDQEIWAVWGMVCCWWYKFCHGKETSLLKYFERWDADREFSVVGEMPLSEFYPYVASLQPIPSTTESTSTTSTTPSDESQSESEGYSTTEE</sequence>
<organism evidence="2 3">
    <name type="scientific">Fusarium oligoseptatum</name>
    <dbReference type="NCBI Taxonomy" id="2604345"/>
    <lineage>
        <taxon>Eukaryota</taxon>
        <taxon>Fungi</taxon>
        <taxon>Dikarya</taxon>
        <taxon>Ascomycota</taxon>
        <taxon>Pezizomycotina</taxon>
        <taxon>Sordariomycetes</taxon>
        <taxon>Hypocreomycetidae</taxon>
        <taxon>Hypocreales</taxon>
        <taxon>Nectriaceae</taxon>
        <taxon>Fusarium</taxon>
        <taxon>Fusarium solani species complex</taxon>
    </lineage>
</organism>
<accession>A0A428SXX1</accession>
<comment type="caution">
    <text evidence="2">The sequence shown here is derived from an EMBL/GenBank/DDBJ whole genome shotgun (WGS) entry which is preliminary data.</text>
</comment>
<gene>
    <name evidence="2" type="ORF">CEP52_012518</name>
</gene>
<evidence type="ECO:0000256" key="1">
    <source>
        <dbReference type="SAM" id="MobiDB-lite"/>
    </source>
</evidence>
<keyword evidence="3" id="KW-1185">Reference proteome</keyword>